<dbReference type="Proteomes" id="UP000472270">
    <property type="component" value="Unassembled WGS sequence"/>
</dbReference>
<dbReference type="Gene3D" id="2.30.30.100">
    <property type="match status" value="1"/>
</dbReference>
<keyword evidence="4" id="KW-1185">Reference proteome</keyword>
<feature type="region of interest" description="Disordered" evidence="1">
    <location>
        <begin position="39"/>
        <end position="68"/>
    </location>
</feature>
<accession>A0A673JQA7</accession>
<name>A0A673JQA7_9TELE</name>
<organism evidence="3 4">
    <name type="scientific">Sinocyclocheilus rhinocerous</name>
    <dbReference type="NCBI Taxonomy" id="307959"/>
    <lineage>
        <taxon>Eukaryota</taxon>
        <taxon>Metazoa</taxon>
        <taxon>Chordata</taxon>
        <taxon>Craniata</taxon>
        <taxon>Vertebrata</taxon>
        <taxon>Euteleostomi</taxon>
        <taxon>Actinopterygii</taxon>
        <taxon>Neopterygii</taxon>
        <taxon>Teleostei</taxon>
        <taxon>Ostariophysi</taxon>
        <taxon>Cypriniformes</taxon>
        <taxon>Cyprinidae</taxon>
        <taxon>Cyprininae</taxon>
        <taxon>Sinocyclocheilus</taxon>
    </lineage>
</organism>
<protein>
    <recommendedName>
        <fullName evidence="2">Gem-associated protein 6 Sm-like domain-containing protein</fullName>
    </recommendedName>
</protein>
<evidence type="ECO:0000256" key="1">
    <source>
        <dbReference type="SAM" id="MobiDB-lite"/>
    </source>
</evidence>
<feature type="domain" description="Gem-associated protein 6 Sm-like" evidence="2">
    <location>
        <begin position="2"/>
        <end position="42"/>
    </location>
</feature>
<evidence type="ECO:0000313" key="3">
    <source>
        <dbReference type="Ensembl" id="ENSSRHP00000052441.1"/>
    </source>
</evidence>
<dbReference type="Pfam" id="PF06372">
    <property type="entry name" value="Gemin6"/>
    <property type="match status" value="1"/>
</dbReference>
<evidence type="ECO:0000313" key="4">
    <source>
        <dbReference type="Proteomes" id="UP000472270"/>
    </source>
</evidence>
<evidence type="ECO:0000259" key="2">
    <source>
        <dbReference type="Pfam" id="PF06372"/>
    </source>
</evidence>
<sequence length="76" mass="8404">MPQWSARSPRHWHEFINHEVCVTAGDQQRFEGRVFTVDPVSRPGERASVGEGDSGSRGDRCSDPPASSLRAHVAFV</sequence>
<reference evidence="3" key="1">
    <citation type="submission" date="2025-08" db="UniProtKB">
        <authorList>
            <consortium name="Ensembl"/>
        </authorList>
    </citation>
    <scope>IDENTIFICATION</scope>
</reference>
<dbReference type="InterPro" id="IPR046857">
    <property type="entry name" value="Gemin6_Sm-like_dom"/>
</dbReference>
<proteinExistence type="predicted"/>
<dbReference type="AlphaFoldDB" id="A0A673JQA7"/>
<dbReference type="Ensembl" id="ENSSRHT00000053915.1">
    <property type="protein sequence ID" value="ENSSRHP00000052441.1"/>
    <property type="gene ID" value="ENSSRHG00000026392.1"/>
</dbReference>
<reference evidence="3" key="2">
    <citation type="submission" date="2025-09" db="UniProtKB">
        <authorList>
            <consortium name="Ensembl"/>
        </authorList>
    </citation>
    <scope>IDENTIFICATION</scope>
</reference>